<comment type="caution">
    <text evidence="1">The sequence shown here is derived from an EMBL/GenBank/DDBJ whole genome shotgun (WGS) entry which is preliminary data.</text>
</comment>
<proteinExistence type="predicted"/>
<reference evidence="1 2" key="1">
    <citation type="submission" date="2016-07" db="EMBL/GenBank/DDBJ databases">
        <title>Pervasive Adenine N6-methylation of Active Genes in Fungi.</title>
        <authorList>
            <consortium name="DOE Joint Genome Institute"/>
            <person name="Mondo S.J."/>
            <person name="Dannebaum R.O."/>
            <person name="Kuo R.C."/>
            <person name="Labutti K."/>
            <person name="Haridas S."/>
            <person name="Kuo A."/>
            <person name="Salamov A."/>
            <person name="Ahrendt S.R."/>
            <person name="Lipzen A."/>
            <person name="Sullivan W."/>
            <person name="Andreopoulos W.B."/>
            <person name="Clum A."/>
            <person name="Lindquist E."/>
            <person name="Daum C."/>
            <person name="Ramamoorthy G.K."/>
            <person name="Gryganskyi A."/>
            <person name="Culley D."/>
            <person name="Magnuson J.K."/>
            <person name="James T.Y."/>
            <person name="O'Malley M.A."/>
            <person name="Stajich J.E."/>
            <person name="Spatafora J.W."/>
            <person name="Visel A."/>
            <person name="Grigoriev I.V."/>
        </authorList>
    </citation>
    <scope>NUCLEOTIDE SEQUENCE [LARGE SCALE GENOMIC DNA]</scope>
    <source>
        <strain evidence="1 2">JEL800</strain>
    </source>
</reference>
<dbReference type="PANTHER" id="PTHR48064">
    <property type="entry name" value="OS01G0750400 PROTEIN"/>
    <property type="match status" value="1"/>
</dbReference>
<dbReference type="InterPro" id="IPR032675">
    <property type="entry name" value="LRR_dom_sf"/>
</dbReference>
<evidence type="ECO:0000313" key="1">
    <source>
        <dbReference type="EMBL" id="ORY46736.1"/>
    </source>
</evidence>
<gene>
    <name evidence="1" type="ORF">BCR33DRAFT_848814</name>
</gene>
<dbReference type="Pfam" id="PF13855">
    <property type="entry name" value="LRR_8"/>
    <property type="match status" value="1"/>
</dbReference>
<dbReference type="Proteomes" id="UP000193642">
    <property type="component" value="Unassembled WGS sequence"/>
</dbReference>
<dbReference type="PANTHER" id="PTHR48064:SF6">
    <property type="entry name" value="RECEPTOR-LIKE PROTEIN KINASE 2"/>
    <property type="match status" value="1"/>
</dbReference>
<evidence type="ECO:0000313" key="2">
    <source>
        <dbReference type="Proteomes" id="UP000193642"/>
    </source>
</evidence>
<dbReference type="SUPFAM" id="SSF52058">
    <property type="entry name" value="L domain-like"/>
    <property type="match status" value="1"/>
</dbReference>
<dbReference type="EMBL" id="MCGO01000015">
    <property type="protein sequence ID" value="ORY46736.1"/>
    <property type="molecule type" value="Genomic_DNA"/>
</dbReference>
<dbReference type="Pfam" id="PF00560">
    <property type="entry name" value="LRR_1"/>
    <property type="match status" value="1"/>
</dbReference>
<dbReference type="AlphaFoldDB" id="A0A1Y2CIG9"/>
<dbReference type="InterPro" id="IPR001611">
    <property type="entry name" value="Leu-rich_rpt"/>
</dbReference>
<keyword evidence="2" id="KW-1185">Reference proteome</keyword>
<accession>A0A1Y2CIG9</accession>
<organism evidence="1 2">
    <name type="scientific">Rhizoclosmatium globosum</name>
    <dbReference type="NCBI Taxonomy" id="329046"/>
    <lineage>
        <taxon>Eukaryota</taxon>
        <taxon>Fungi</taxon>
        <taxon>Fungi incertae sedis</taxon>
        <taxon>Chytridiomycota</taxon>
        <taxon>Chytridiomycota incertae sedis</taxon>
        <taxon>Chytridiomycetes</taxon>
        <taxon>Chytridiales</taxon>
        <taxon>Chytriomycetaceae</taxon>
        <taxon>Rhizoclosmatium</taxon>
    </lineage>
</organism>
<dbReference type="InterPro" id="IPR053038">
    <property type="entry name" value="RLP_Defense"/>
</dbReference>
<dbReference type="OrthoDB" id="1394818at2759"/>
<sequence length="357" mass="39608">MFDSLPTELIHQIVLCLPIDSKPWFLIFLCKQFHRSLVDETFVLQHLVKYNAFATPDIVYDLCGLYQTIYASRHFKEDKNITWNGVVTKEALNVFNTLPSLEVLSLFMYQIEDPVYEKPTPPVLNSNSIINLRLTYCHGEIPKWTLPNLEILAITSHQSKPQPIPSHIGSHPHLKSLLISNANMTGPFPSSFFSLTSLTRLSIDRTNLCTTIPPEFSHLASLTHVDMNECNLHGPIPDFSPLQNLVQLYLRSNNLTGPIPSSIGALKNLIYLALDRNSLSGEIPVELGAIPLKTLVLEFNSELCGPLPSSFSARIGKMDGLFVDGTAIVGVTRSDGRGLNSVMDIQKLIDAGMAVNS</sequence>
<name>A0A1Y2CIG9_9FUNG</name>
<protein>
    <submittedName>
        <fullName evidence="1">L domain-like protein</fullName>
    </submittedName>
</protein>
<dbReference type="STRING" id="329046.A0A1Y2CIG9"/>
<dbReference type="Gene3D" id="3.80.10.10">
    <property type="entry name" value="Ribonuclease Inhibitor"/>
    <property type="match status" value="1"/>
</dbReference>